<dbReference type="RefSeq" id="WP_147664204.1">
    <property type="nucleotide sequence ID" value="NZ_CP042905.2"/>
</dbReference>
<dbReference type="KEGG" id="psyt:DSAG12_03142"/>
<reference evidence="2 3" key="2">
    <citation type="journal article" date="2024" name="Int. J. Syst. Evol. Microbiol.">
        <title>Promethearchaeum syntrophicum gen. nov., sp. nov., an anaerobic, obligately syntrophic archaeon, the first isolate of the lineage 'Asgard' archaea, and proposal of the new archaeal phylum Promethearchaeota phyl. nov. and kingdom Promethearchaeati regn. nov.</title>
        <authorList>
            <person name="Imachi H."/>
            <person name="Nobu M.K."/>
            <person name="Kato S."/>
            <person name="Takaki Y."/>
            <person name="Miyazaki M."/>
            <person name="Miyata M."/>
            <person name="Ogawara M."/>
            <person name="Saito Y."/>
            <person name="Sakai S."/>
            <person name="Tahara Y.O."/>
            <person name="Takano Y."/>
            <person name="Tasumi E."/>
            <person name="Uematsu K."/>
            <person name="Yoshimura T."/>
            <person name="Itoh T."/>
            <person name="Ohkuma M."/>
            <person name="Takai K."/>
        </authorList>
    </citation>
    <scope>NUCLEOTIDE SEQUENCE [LARGE SCALE GENOMIC DNA]</scope>
    <source>
        <strain evidence="2 3">MK-D1</strain>
    </source>
</reference>
<feature type="domain" description="DUF4130" evidence="1">
    <location>
        <begin position="35"/>
        <end position="191"/>
    </location>
</feature>
<sequence>MNELSKKKKNARLFGFSKEEMLENLIRHSNCNRNLLKKVQNTSESLLRNKGSPFARKIYRMLHEIFRELERNRQFTRTTLNNHGVLYGKISLSHQSEEDLLKYFHNRFPNCVICLYNIVKNETITMNEQGRFQKFQENLDECVQKISMNRKNTPYFEDITMNNEEFFQEFYSSQFIESRENRKYFKKMIPKYAMEMPGMKGGVENRFRNHQLDKYIKKNK</sequence>
<evidence type="ECO:0000259" key="1">
    <source>
        <dbReference type="Pfam" id="PF13566"/>
    </source>
</evidence>
<organism evidence="2 3">
    <name type="scientific">Promethearchaeum syntrophicum</name>
    <dbReference type="NCBI Taxonomy" id="2594042"/>
    <lineage>
        <taxon>Archaea</taxon>
        <taxon>Promethearchaeati</taxon>
        <taxon>Promethearchaeota</taxon>
        <taxon>Promethearchaeia</taxon>
        <taxon>Promethearchaeales</taxon>
        <taxon>Promethearchaeaceae</taxon>
        <taxon>Promethearchaeum</taxon>
    </lineage>
</organism>
<gene>
    <name evidence="2" type="ORF">DSAG12_03142</name>
</gene>
<accession>A0A5B9DDB8</accession>
<evidence type="ECO:0000313" key="3">
    <source>
        <dbReference type="Proteomes" id="UP000321408"/>
    </source>
</evidence>
<name>A0A5B9DDB8_9ARCH</name>
<dbReference type="InterPro" id="IPR025404">
    <property type="entry name" value="DUF4130"/>
</dbReference>
<reference evidence="2 3" key="1">
    <citation type="journal article" date="2020" name="Nature">
        <title>Isolation of an archaeon at the prokaryote-eukaryote interface.</title>
        <authorList>
            <person name="Imachi H."/>
            <person name="Nobu M.K."/>
            <person name="Nakahara N."/>
            <person name="Morono Y."/>
            <person name="Ogawara M."/>
            <person name="Takaki Y."/>
            <person name="Takano Y."/>
            <person name="Uematsu K."/>
            <person name="Ikuta T."/>
            <person name="Ito M."/>
            <person name="Matsui Y."/>
            <person name="Miyazaki M."/>
            <person name="Murata K."/>
            <person name="Saito Y."/>
            <person name="Sakai S."/>
            <person name="Song C."/>
            <person name="Tasumi E."/>
            <person name="Yamanaka Y."/>
            <person name="Yamaguchi T."/>
            <person name="Kamagata Y."/>
            <person name="Tamaki H."/>
            <person name="Takai K."/>
        </authorList>
    </citation>
    <scope>NUCLEOTIDE SEQUENCE [LARGE SCALE GENOMIC DNA]</scope>
    <source>
        <strain evidence="2 3">MK-D1</strain>
    </source>
</reference>
<dbReference type="EMBL" id="CP042905">
    <property type="protein sequence ID" value="QEE17309.1"/>
    <property type="molecule type" value="Genomic_DNA"/>
</dbReference>
<dbReference type="Proteomes" id="UP000321408">
    <property type="component" value="Chromosome"/>
</dbReference>
<evidence type="ECO:0000313" key="2">
    <source>
        <dbReference type="EMBL" id="QEE17309.1"/>
    </source>
</evidence>
<protein>
    <submittedName>
        <fullName evidence="2">DUF4130 domain-containing protein</fullName>
    </submittedName>
</protein>
<proteinExistence type="predicted"/>
<keyword evidence="3" id="KW-1185">Reference proteome</keyword>
<dbReference type="GeneID" id="41331111"/>
<dbReference type="Pfam" id="PF13566">
    <property type="entry name" value="DUF4130"/>
    <property type="match status" value="1"/>
</dbReference>
<dbReference type="AlphaFoldDB" id="A0A5B9DDB8"/>